<feature type="region of interest" description="Disordered" evidence="6">
    <location>
        <begin position="1"/>
        <end position="61"/>
    </location>
</feature>
<evidence type="ECO:0000256" key="6">
    <source>
        <dbReference type="SAM" id="MobiDB-lite"/>
    </source>
</evidence>
<evidence type="ECO:0000259" key="7">
    <source>
        <dbReference type="SMART" id="SM00382"/>
    </source>
</evidence>
<accession>A0ABD5YZU2</accession>
<dbReference type="PANTHER" id="PTHR10763:SF22">
    <property type="entry name" value="ORC1-TYPE DNA REPLICATION PROTEIN"/>
    <property type="match status" value="1"/>
</dbReference>
<evidence type="ECO:0000256" key="4">
    <source>
        <dbReference type="ARBA" id="ARBA00022840"/>
    </source>
</evidence>
<evidence type="ECO:0000313" key="9">
    <source>
        <dbReference type="EMBL" id="MFC7193050.1"/>
    </source>
</evidence>
<dbReference type="GO" id="GO:0006260">
    <property type="term" value="P:DNA replication"/>
    <property type="evidence" value="ECO:0007669"/>
    <property type="project" value="UniProtKB-UniRule"/>
</dbReference>
<name>A0ABD5YZU2_9EURY</name>
<keyword evidence="3 5" id="KW-0547">Nucleotide-binding</keyword>
<dbReference type="GO" id="GO:0005524">
    <property type="term" value="F:ATP binding"/>
    <property type="evidence" value="ECO:0007669"/>
    <property type="project" value="UniProtKB-UniRule"/>
</dbReference>
<dbReference type="InterPro" id="IPR003593">
    <property type="entry name" value="AAA+_ATPase"/>
</dbReference>
<keyword evidence="4 5" id="KW-0067">ATP-binding</keyword>
<keyword evidence="10" id="KW-1185">Reference proteome</keyword>
<evidence type="ECO:0000313" key="10">
    <source>
        <dbReference type="Proteomes" id="UP001596417"/>
    </source>
</evidence>
<evidence type="ECO:0000256" key="3">
    <source>
        <dbReference type="ARBA" id="ARBA00022741"/>
    </source>
</evidence>
<dbReference type="InterPro" id="IPR036388">
    <property type="entry name" value="WH-like_DNA-bd_sf"/>
</dbReference>
<evidence type="ECO:0000256" key="2">
    <source>
        <dbReference type="ARBA" id="ARBA00022705"/>
    </source>
</evidence>
<dbReference type="InterPro" id="IPR050311">
    <property type="entry name" value="ORC1/CDC6"/>
</dbReference>
<dbReference type="InterPro" id="IPR049945">
    <property type="entry name" value="AAA_22"/>
</dbReference>
<dbReference type="GeneID" id="76202702"/>
<dbReference type="CDD" id="cd08768">
    <property type="entry name" value="Cdc6_C"/>
    <property type="match status" value="1"/>
</dbReference>
<dbReference type="PANTHER" id="PTHR10763">
    <property type="entry name" value="CELL DIVISION CONTROL PROTEIN 6-RELATED"/>
    <property type="match status" value="1"/>
</dbReference>
<dbReference type="Proteomes" id="UP001596417">
    <property type="component" value="Unassembled WGS sequence"/>
</dbReference>
<keyword evidence="2 5" id="KW-0235">DNA replication</keyword>
<dbReference type="InterPro" id="IPR036390">
    <property type="entry name" value="WH_DNA-bd_sf"/>
</dbReference>
<dbReference type="NCBIfam" id="TIGR02928">
    <property type="entry name" value="orc1/cdc6 family replication initiation protein"/>
    <property type="match status" value="1"/>
</dbReference>
<dbReference type="Gene3D" id="1.10.10.10">
    <property type="entry name" value="Winged helix-like DNA-binding domain superfamily/Winged helix DNA-binding domain"/>
    <property type="match status" value="1"/>
</dbReference>
<evidence type="ECO:0000259" key="8">
    <source>
        <dbReference type="SMART" id="SM01074"/>
    </source>
</evidence>
<dbReference type="RefSeq" id="WP_248910566.1">
    <property type="nucleotide sequence ID" value="NZ_CP109982.1"/>
</dbReference>
<dbReference type="InterPro" id="IPR014277">
    <property type="entry name" value="Orc1/Cdc6_arc"/>
</dbReference>
<dbReference type="SUPFAM" id="SSF46785">
    <property type="entry name" value="Winged helix' DNA-binding domain"/>
    <property type="match status" value="1"/>
</dbReference>
<gene>
    <name evidence="9" type="ORF">ACFQL7_26940</name>
</gene>
<dbReference type="AlphaFoldDB" id="A0ABD5YZU2"/>
<dbReference type="Gene3D" id="1.10.8.60">
    <property type="match status" value="1"/>
</dbReference>
<comment type="function">
    <text evidence="5">Involved in regulation of DNA replication.</text>
</comment>
<feature type="compositionally biased region" description="Basic and acidic residues" evidence="6">
    <location>
        <begin position="9"/>
        <end position="18"/>
    </location>
</feature>
<protein>
    <recommendedName>
        <fullName evidence="5">ORC1-type DNA replication protein</fullName>
    </recommendedName>
</protein>
<sequence length="465" mass="52453">MSNGTSTSDESRDQDSRVLDSQNPQSQKETSEPEGDSGDGIKSQSRDEKDQEFEVDDPLFSQQKGIFRNKEMVRVGWVPDGDRIVGRDDYISTISSSLNDAVYGGAPNHISITGKTGTGKSLVSRYVTRRAVNASVNNVRMGHTYLDCSKSSTEVQVVSTIGQQLNNENIYDENEDVVKMPDTGLPKDKFYKRLWEILDHYDSVIIILDEVDLLKTDHVLMSLAKAVESNDTSCHIGIIAISNQINYFDELNPRTKSAFQTVELNFDPYNANQIQDILRGREDAFYNGVLSDDVIPLVAAFSAQEHGDARKAMRLFRTAGELANREGSDLVEEDHVRRSQDTLVKDRFRDFLQGTPTQMKATCLSIAAKSLYSRDDYIITGELYDAYQQITHAIDMDTIGIRRFRDILDEMQLSQVIETREVNMGKGGGRHNSHRLLHDPQVILDIVMEDTRFRDISKSSLKRFA</sequence>
<feature type="binding site" evidence="5">
    <location>
        <position position="269"/>
    </location>
    <ligand>
        <name>ATP</name>
        <dbReference type="ChEBI" id="CHEBI:30616"/>
    </ligand>
</feature>
<evidence type="ECO:0000256" key="5">
    <source>
        <dbReference type="HAMAP-Rule" id="MF_01407"/>
    </source>
</evidence>
<feature type="compositionally biased region" description="Polar residues" evidence="6">
    <location>
        <begin position="19"/>
        <end position="28"/>
    </location>
</feature>
<feature type="binding site" evidence="5">
    <location>
        <position position="281"/>
    </location>
    <ligand>
        <name>ATP</name>
        <dbReference type="ChEBI" id="CHEBI:30616"/>
    </ligand>
</feature>
<dbReference type="SUPFAM" id="SSF52540">
    <property type="entry name" value="P-loop containing nucleoside triphosphate hydrolases"/>
    <property type="match status" value="1"/>
</dbReference>
<organism evidence="9 10">
    <name type="scientific">Halocatena marina</name>
    <dbReference type="NCBI Taxonomy" id="2934937"/>
    <lineage>
        <taxon>Archaea</taxon>
        <taxon>Methanobacteriati</taxon>
        <taxon>Methanobacteriota</taxon>
        <taxon>Stenosarchaea group</taxon>
        <taxon>Halobacteria</taxon>
        <taxon>Halobacteriales</taxon>
        <taxon>Natronomonadaceae</taxon>
        <taxon>Halocatena</taxon>
    </lineage>
</organism>
<dbReference type="FunFam" id="1.10.8.60:FF:000073">
    <property type="entry name" value="ORC1-type DNA replication protein"/>
    <property type="match status" value="1"/>
</dbReference>
<dbReference type="Gene3D" id="3.40.50.300">
    <property type="entry name" value="P-loop containing nucleotide triphosphate hydrolases"/>
    <property type="match status" value="1"/>
</dbReference>
<dbReference type="Pfam" id="PF13401">
    <property type="entry name" value="AAA_22"/>
    <property type="match status" value="1"/>
</dbReference>
<comment type="similarity">
    <text evidence="1 5">Belongs to the CDC6/cdc18 family.</text>
</comment>
<dbReference type="InterPro" id="IPR027417">
    <property type="entry name" value="P-loop_NTPase"/>
</dbReference>
<feature type="domain" description="Cdc6 C-terminal" evidence="8">
    <location>
        <begin position="363"/>
        <end position="447"/>
    </location>
</feature>
<dbReference type="InterPro" id="IPR015163">
    <property type="entry name" value="Cdc6_C"/>
</dbReference>
<dbReference type="SMART" id="SM01074">
    <property type="entry name" value="Cdc6_C"/>
    <property type="match status" value="1"/>
</dbReference>
<dbReference type="Pfam" id="PF22703">
    <property type="entry name" value="Cdc6_lid"/>
    <property type="match status" value="1"/>
</dbReference>
<evidence type="ECO:0000256" key="1">
    <source>
        <dbReference type="ARBA" id="ARBA00006184"/>
    </source>
</evidence>
<dbReference type="SMART" id="SM00382">
    <property type="entry name" value="AAA"/>
    <property type="match status" value="1"/>
</dbReference>
<dbReference type="HAMAP" id="MF_01407">
    <property type="entry name" value="ORC1_type_DNA_replic_protein"/>
    <property type="match status" value="1"/>
</dbReference>
<feature type="domain" description="AAA+ ATPase" evidence="7">
    <location>
        <begin position="106"/>
        <end position="267"/>
    </location>
</feature>
<reference evidence="9 10" key="1">
    <citation type="journal article" date="2019" name="Int. J. Syst. Evol. Microbiol.">
        <title>The Global Catalogue of Microorganisms (GCM) 10K type strain sequencing project: providing services to taxonomists for standard genome sequencing and annotation.</title>
        <authorList>
            <consortium name="The Broad Institute Genomics Platform"/>
            <consortium name="The Broad Institute Genome Sequencing Center for Infectious Disease"/>
            <person name="Wu L."/>
            <person name="Ma J."/>
        </authorList>
    </citation>
    <scope>NUCLEOTIDE SEQUENCE [LARGE SCALE GENOMIC DNA]</scope>
    <source>
        <strain evidence="9 10">RDMS1</strain>
    </source>
</reference>
<comment type="caution">
    <text evidence="9">The sequence shown here is derived from an EMBL/GenBank/DDBJ whole genome shotgun (WGS) entry which is preliminary data.</text>
</comment>
<dbReference type="Pfam" id="PF09079">
    <property type="entry name" value="WHD_Cdc6"/>
    <property type="match status" value="1"/>
</dbReference>
<dbReference type="EMBL" id="JBHTAX010000006">
    <property type="protein sequence ID" value="MFC7193050.1"/>
    <property type="molecule type" value="Genomic_DNA"/>
</dbReference>
<proteinExistence type="inferred from homology"/>
<dbReference type="InterPro" id="IPR055237">
    <property type="entry name" value="Cdc6_lid"/>
</dbReference>
<feature type="binding site" evidence="5">
    <location>
        <begin position="118"/>
        <end position="122"/>
    </location>
    <ligand>
        <name>ATP</name>
        <dbReference type="ChEBI" id="CHEBI:30616"/>
    </ligand>
</feature>